<accession>A0A653PBI7</accession>
<dbReference type="OrthoDB" id="7960583at2"/>
<feature type="transmembrane region" description="Helical" evidence="5">
    <location>
        <begin position="72"/>
        <end position="91"/>
    </location>
</feature>
<dbReference type="InterPro" id="IPR032808">
    <property type="entry name" value="DoxX"/>
</dbReference>
<dbReference type="EMBL" id="CABWLR010000002">
    <property type="protein sequence ID" value="VXB27170.1"/>
    <property type="molecule type" value="Genomic_DNA"/>
</dbReference>
<evidence type="ECO:0000256" key="3">
    <source>
        <dbReference type="ARBA" id="ARBA00022989"/>
    </source>
</evidence>
<keyword evidence="2 5" id="KW-0812">Transmembrane</keyword>
<evidence type="ECO:0000256" key="2">
    <source>
        <dbReference type="ARBA" id="ARBA00022692"/>
    </source>
</evidence>
<proteinExistence type="predicted"/>
<evidence type="ECO:0000256" key="5">
    <source>
        <dbReference type="SAM" id="Phobius"/>
    </source>
</evidence>
<feature type="transmembrane region" description="Helical" evidence="5">
    <location>
        <begin position="97"/>
        <end position="113"/>
    </location>
</feature>
<protein>
    <submittedName>
        <fullName evidence="6">DoxX-like family protein</fullName>
    </submittedName>
</protein>
<feature type="transmembrane region" description="Helical" evidence="5">
    <location>
        <begin position="7"/>
        <end position="28"/>
    </location>
</feature>
<dbReference type="GO" id="GO:0016020">
    <property type="term" value="C:membrane"/>
    <property type="evidence" value="ECO:0007669"/>
    <property type="project" value="UniProtKB-SubCell"/>
</dbReference>
<name>A0A653PBI7_9FLAO</name>
<feature type="transmembrane region" description="Helical" evidence="5">
    <location>
        <begin position="40"/>
        <end position="63"/>
    </location>
</feature>
<gene>
    <name evidence="6" type="ORF">MARI151_20186</name>
</gene>
<keyword evidence="7" id="KW-1185">Reference proteome</keyword>
<reference evidence="6 7" key="1">
    <citation type="submission" date="2019-10" db="EMBL/GenBank/DDBJ databases">
        <authorList>
            <person name="Karimi E."/>
        </authorList>
    </citation>
    <scope>NUCLEOTIDE SEQUENCE [LARGE SCALE GENOMIC DNA]</scope>
    <source>
        <strain evidence="6">Maribacter sp. 151</strain>
    </source>
</reference>
<dbReference type="RefSeq" id="WP_116771108.1">
    <property type="nucleotide sequence ID" value="NZ_LR733271.1"/>
</dbReference>
<comment type="subcellular location">
    <subcellularLocation>
        <location evidence="1">Membrane</location>
        <topology evidence="1">Multi-pass membrane protein</topology>
    </subcellularLocation>
</comment>
<sequence>MKSQKTFYYIALGLFSIAVIGSIINSIINFETVADTFSKLGYPTYLIYVLGVCQFIGLAMILINKSHWVLEWVYAGFFMNYTLGALAHLAIKDGNGASAVVCIVLLFVTYIQSRKIRNTNNELEAFGKPEFVKYI</sequence>
<dbReference type="Pfam" id="PF13564">
    <property type="entry name" value="DoxX_2"/>
    <property type="match status" value="1"/>
</dbReference>
<organism evidence="6 7">
    <name type="scientific">Maribacter litoralis</name>
    <dbReference type="NCBI Taxonomy" id="2059726"/>
    <lineage>
        <taxon>Bacteria</taxon>
        <taxon>Pseudomonadati</taxon>
        <taxon>Bacteroidota</taxon>
        <taxon>Flavobacteriia</taxon>
        <taxon>Flavobacteriales</taxon>
        <taxon>Flavobacteriaceae</taxon>
        <taxon>Maribacter</taxon>
    </lineage>
</organism>
<evidence type="ECO:0000313" key="6">
    <source>
        <dbReference type="EMBL" id="VXB27170.1"/>
    </source>
</evidence>
<evidence type="ECO:0000313" key="7">
    <source>
        <dbReference type="Proteomes" id="UP000430202"/>
    </source>
</evidence>
<dbReference type="AlphaFoldDB" id="A0A653PBI7"/>
<evidence type="ECO:0000256" key="1">
    <source>
        <dbReference type="ARBA" id="ARBA00004141"/>
    </source>
</evidence>
<evidence type="ECO:0000256" key="4">
    <source>
        <dbReference type="ARBA" id="ARBA00023136"/>
    </source>
</evidence>
<keyword evidence="3 5" id="KW-1133">Transmembrane helix</keyword>
<dbReference type="Proteomes" id="UP000430202">
    <property type="component" value="Unassembled WGS sequence"/>
</dbReference>
<keyword evidence="4 5" id="KW-0472">Membrane</keyword>